<feature type="region of interest" description="Disordered" evidence="1">
    <location>
        <begin position="79"/>
        <end position="116"/>
    </location>
</feature>
<organism evidence="2 3">
    <name type="scientific">Mortierella alpina</name>
    <name type="common">Oleaginous fungus</name>
    <name type="synonym">Mortierella renispora</name>
    <dbReference type="NCBI Taxonomy" id="64518"/>
    <lineage>
        <taxon>Eukaryota</taxon>
        <taxon>Fungi</taxon>
        <taxon>Fungi incertae sedis</taxon>
        <taxon>Mucoromycota</taxon>
        <taxon>Mortierellomycotina</taxon>
        <taxon>Mortierellomycetes</taxon>
        <taxon>Mortierellales</taxon>
        <taxon>Mortierellaceae</taxon>
        <taxon>Mortierella</taxon>
    </lineage>
</organism>
<proteinExistence type="predicted"/>
<sequence>MPAATINRELAAGQQHPSLGNPMRQSALVGDDRQALSDMAAQLQRAHQYNQDLQTGTAHADLTLDTFMLSMALEGDVDLSGFSTASQPSSNSQGQGLPPASSASINQTQLLTGSRS</sequence>
<feature type="compositionally biased region" description="Polar residues" evidence="1">
    <location>
        <begin position="81"/>
        <end position="116"/>
    </location>
</feature>
<reference evidence="2" key="1">
    <citation type="journal article" date="2020" name="Fungal Divers.">
        <title>Resolving the Mortierellaceae phylogeny through synthesis of multi-gene phylogenetics and phylogenomics.</title>
        <authorList>
            <person name="Vandepol N."/>
            <person name="Liber J."/>
            <person name="Desiro A."/>
            <person name="Na H."/>
            <person name="Kennedy M."/>
            <person name="Barry K."/>
            <person name="Grigoriev I.V."/>
            <person name="Miller A.N."/>
            <person name="O'Donnell K."/>
            <person name="Stajich J.E."/>
            <person name="Bonito G."/>
        </authorList>
    </citation>
    <scope>NUCLEOTIDE SEQUENCE</scope>
    <source>
        <strain evidence="2">CK1249</strain>
    </source>
</reference>
<name>A0A9P6J7T0_MORAP</name>
<evidence type="ECO:0000256" key="1">
    <source>
        <dbReference type="SAM" id="MobiDB-lite"/>
    </source>
</evidence>
<evidence type="ECO:0000313" key="2">
    <source>
        <dbReference type="EMBL" id="KAF9964511.1"/>
    </source>
</evidence>
<evidence type="ECO:0000313" key="3">
    <source>
        <dbReference type="Proteomes" id="UP000738359"/>
    </source>
</evidence>
<gene>
    <name evidence="2" type="ORF">BGZ70_006364</name>
</gene>
<comment type="caution">
    <text evidence="2">The sequence shown here is derived from an EMBL/GenBank/DDBJ whole genome shotgun (WGS) entry which is preliminary data.</text>
</comment>
<dbReference type="AlphaFoldDB" id="A0A9P6J7T0"/>
<keyword evidence="3" id="KW-1185">Reference proteome</keyword>
<dbReference type="Proteomes" id="UP000738359">
    <property type="component" value="Unassembled WGS sequence"/>
</dbReference>
<accession>A0A9P6J7T0</accession>
<dbReference type="OrthoDB" id="2403511at2759"/>
<dbReference type="EMBL" id="JAAAHY010000356">
    <property type="protein sequence ID" value="KAF9964511.1"/>
    <property type="molecule type" value="Genomic_DNA"/>
</dbReference>
<protein>
    <submittedName>
        <fullName evidence="2">Uncharacterized protein</fullName>
    </submittedName>
</protein>